<protein>
    <recommendedName>
        <fullName evidence="9">Protein translocase subunit SecE</fullName>
    </recommendedName>
</protein>
<comment type="caution">
    <text evidence="10">The sequence shown here is derived from an EMBL/GenBank/DDBJ whole genome shotgun (WGS) entry which is preliminary data.</text>
</comment>
<comment type="similarity">
    <text evidence="9">Belongs to the SecE/SEC61-gamma family.</text>
</comment>
<dbReference type="Proteomes" id="UP001489509">
    <property type="component" value="Unassembled WGS sequence"/>
</dbReference>
<keyword evidence="11" id="KW-1185">Reference proteome</keyword>
<evidence type="ECO:0000256" key="3">
    <source>
        <dbReference type="ARBA" id="ARBA00022475"/>
    </source>
</evidence>
<dbReference type="RefSeq" id="WP_349217437.1">
    <property type="nucleotide sequence ID" value="NZ_JBBMFD010000001.1"/>
</dbReference>
<dbReference type="HAMAP" id="MF_00422">
    <property type="entry name" value="SecE"/>
    <property type="match status" value="1"/>
</dbReference>
<dbReference type="Gene3D" id="1.20.5.1030">
    <property type="entry name" value="Preprotein translocase secy subunit"/>
    <property type="match status" value="1"/>
</dbReference>
<reference evidence="10 11" key="1">
    <citation type="submission" date="2024-03" db="EMBL/GenBank/DDBJ databases">
        <title>Human intestinal bacterial collection.</title>
        <authorList>
            <person name="Pauvert C."/>
            <person name="Hitch T.C.A."/>
            <person name="Clavel T."/>
        </authorList>
    </citation>
    <scope>NUCLEOTIDE SEQUENCE [LARGE SCALE GENOMIC DNA]</scope>
    <source>
        <strain evidence="10 11">CLA-JM-H44</strain>
    </source>
</reference>
<dbReference type="InterPro" id="IPR005807">
    <property type="entry name" value="SecE_bac"/>
</dbReference>
<keyword evidence="2 9" id="KW-0813">Transport</keyword>
<dbReference type="PANTHER" id="PTHR33910:SF1">
    <property type="entry name" value="PROTEIN TRANSLOCASE SUBUNIT SECE"/>
    <property type="match status" value="1"/>
</dbReference>
<evidence type="ECO:0000256" key="7">
    <source>
        <dbReference type="ARBA" id="ARBA00023010"/>
    </source>
</evidence>
<comment type="subunit">
    <text evidence="9">Component of the Sec protein translocase complex. Heterotrimer consisting of SecY, SecE and SecG subunits. The heterotrimers can form oligomers, although 1 heterotrimer is thought to be able to translocate proteins. Interacts with the ribosome. Interacts with SecDF, and other proteins may be involved. Interacts with SecA.</text>
</comment>
<evidence type="ECO:0000256" key="1">
    <source>
        <dbReference type="ARBA" id="ARBA00004370"/>
    </source>
</evidence>
<evidence type="ECO:0000256" key="9">
    <source>
        <dbReference type="HAMAP-Rule" id="MF_00422"/>
    </source>
</evidence>
<keyword evidence="8 9" id="KW-0472">Membrane</keyword>
<comment type="function">
    <text evidence="9">Essential subunit of the Sec protein translocation channel SecYEG. Clamps together the 2 halves of SecY. May contact the channel plug during translocation.</text>
</comment>
<dbReference type="InterPro" id="IPR001901">
    <property type="entry name" value="Translocase_SecE/Sec61-g"/>
</dbReference>
<evidence type="ECO:0000256" key="6">
    <source>
        <dbReference type="ARBA" id="ARBA00022989"/>
    </source>
</evidence>
<evidence type="ECO:0000313" key="10">
    <source>
        <dbReference type="EMBL" id="MEQ2439210.1"/>
    </source>
</evidence>
<sequence>MSDVTTEVKKPEKEKKSFFSKVGKFFRGYVSEFKKIVWPTWKQVRKNTLVTIVMVIAVGIFIWLLDFAFGWLLDFVLGLIG</sequence>
<keyword evidence="7 9" id="KW-0811">Translocation</keyword>
<keyword evidence="5 9" id="KW-0653">Protein transport</keyword>
<dbReference type="NCBIfam" id="TIGR00964">
    <property type="entry name" value="secE_bact"/>
    <property type="match status" value="1"/>
</dbReference>
<accession>A0ABV1DVX8</accession>
<organism evidence="10 11">
    <name type="scientific">Solibaculum intestinale</name>
    <dbReference type="NCBI Taxonomy" id="3133165"/>
    <lineage>
        <taxon>Bacteria</taxon>
        <taxon>Bacillati</taxon>
        <taxon>Bacillota</taxon>
        <taxon>Clostridia</taxon>
        <taxon>Eubacteriales</taxon>
        <taxon>Oscillospiraceae</taxon>
        <taxon>Solibaculum</taxon>
    </lineage>
</organism>
<gene>
    <name evidence="9 10" type="primary">secE</name>
    <name evidence="10" type="ORF">WMO26_00025</name>
</gene>
<dbReference type="Pfam" id="PF00584">
    <property type="entry name" value="SecE"/>
    <property type="match status" value="1"/>
</dbReference>
<evidence type="ECO:0000256" key="2">
    <source>
        <dbReference type="ARBA" id="ARBA00022448"/>
    </source>
</evidence>
<evidence type="ECO:0000256" key="4">
    <source>
        <dbReference type="ARBA" id="ARBA00022692"/>
    </source>
</evidence>
<keyword evidence="6 9" id="KW-1133">Transmembrane helix</keyword>
<proteinExistence type="inferred from homology"/>
<dbReference type="PANTHER" id="PTHR33910">
    <property type="entry name" value="PROTEIN TRANSLOCASE SUBUNIT SECE"/>
    <property type="match status" value="1"/>
</dbReference>
<keyword evidence="4 9" id="KW-0812">Transmembrane</keyword>
<dbReference type="PROSITE" id="PS01067">
    <property type="entry name" value="SECE_SEC61G"/>
    <property type="match status" value="1"/>
</dbReference>
<name>A0ABV1DVX8_9FIRM</name>
<keyword evidence="3 9" id="KW-1003">Cell membrane</keyword>
<dbReference type="PRINTS" id="PR01650">
    <property type="entry name" value="SECETRNLCASE"/>
</dbReference>
<dbReference type="InterPro" id="IPR038379">
    <property type="entry name" value="SecE_sf"/>
</dbReference>
<feature type="transmembrane region" description="Helical" evidence="9">
    <location>
        <begin position="49"/>
        <end position="73"/>
    </location>
</feature>
<evidence type="ECO:0000256" key="5">
    <source>
        <dbReference type="ARBA" id="ARBA00022927"/>
    </source>
</evidence>
<evidence type="ECO:0000256" key="8">
    <source>
        <dbReference type="ARBA" id="ARBA00023136"/>
    </source>
</evidence>
<dbReference type="EMBL" id="JBBMFD010000001">
    <property type="protein sequence ID" value="MEQ2439210.1"/>
    <property type="molecule type" value="Genomic_DNA"/>
</dbReference>
<comment type="subcellular location">
    <subcellularLocation>
        <location evidence="9">Cell membrane</location>
        <topology evidence="9">Single-pass membrane protein</topology>
    </subcellularLocation>
    <subcellularLocation>
        <location evidence="1">Membrane</location>
    </subcellularLocation>
</comment>
<evidence type="ECO:0000313" key="11">
    <source>
        <dbReference type="Proteomes" id="UP001489509"/>
    </source>
</evidence>